<sequence>MIIPTCNWKPSGAAHKFHRPWLGPFVIVHVRSPTVYVIRDTTNPTEDVLTVHYNQLKPVQTPEEAQMWLLPVPPGSVPIAEQTVEIPAEGGCSNIGGADALGSFFGDAAVEQFRASGVALDSPPEVIWETPRTLFGRTELAPVHRERFHARRQQPSESVDSFLPDLLELALKAFPRSSPAERDCQICERSCLGLYNQELLGKFLHKPASSPIQAVEKARAFEAVQESMHDTPSVASPLHQLTEEGKKFVRSAECHAAFNTLEDKLSSPPILAFSDFSPSAGLFILDTDASDLAIGAALSQRSANGEVVIAYARRYCTTRRKMLALVYFLEHFRPYLLGIPFKVRTDHQVLQWLHNFRKPEGQVARWLEYLQDYDFDCIYHPSSLHANADALTRFRGNC</sequence>
<dbReference type="EMBL" id="QNGE01005860">
    <property type="protein sequence ID" value="KAA3671761.1"/>
    <property type="molecule type" value="Genomic_DNA"/>
</dbReference>
<evidence type="ECO:0000256" key="5">
    <source>
        <dbReference type="ARBA" id="ARBA00022801"/>
    </source>
</evidence>
<comment type="caution">
    <text evidence="8">The sequence shown here is derived from an EMBL/GenBank/DDBJ whole genome shotgun (WGS) entry which is preliminary data.</text>
</comment>
<feature type="domain" description="Reverse transcriptase RNase H-like" evidence="7">
    <location>
        <begin position="283"/>
        <end position="373"/>
    </location>
</feature>
<dbReference type="GO" id="GO:0016787">
    <property type="term" value="F:hydrolase activity"/>
    <property type="evidence" value="ECO:0007669"/>
    <property type="project" value="UniProtKB-KW"/>
</dbReference>
<keyword evidence="9" id="KW-1185">Reference proteome</keyword>
<keyword evidence="4" id="KW-0255">Endonuclease</keyword>
<keyword evidence="5" id="KW-0378">Hydrolase</keyword>
<dbReference type="Proteomes" id="UP000324629">
    <property type="component" value="Unassembled WGS sequence"/>
</dbReference>
<gene>
    <name evidence="8" type="ORF">DEA37_0013350</name>
</gene>
<dbReference type="AlphaFoldDB" id="A0A5J4N869"/>
<evidence type="ECO:0000256" key="3">
    <source>
        <dbReference type="ARBA" id="ARBA00022722"/>
    </source>
</evidence>
<evidence type="ECO:0000313" key="8">
    <source>
        <dbReference type="EMBL" id="KAA3671761.1"/>
    </source>
</evidence>
<reference evidence="8 9" key="1">
    <citation type="journal article" date="2019" name="Gigascience">
        <title>Whole-genome sequence of the oriental lung fluke Paragonimus westermani.</title>
        <authorList>
            <person name="Oey H."/>
            <person name="Zakrzewski M."/>
            <person name="Narain K."/>
            <person name="Devi K.R."/>
            <person name="Agatsuma T."/>
            <person name="Nawaratna S."/>
            <person name="Gobert G.N."/>
            <person name="Jones M.K."/>
            <person name="Ragan M.A."/>
            <person name="McManus D.P."/>
            <person name="Krause L."/>
        </authorList>
    </citation>
    <scope>NUCLEOTIDE SEQUENCE [LARGE SCALE GENOMIC DNA]</scope>
    <source>
        <strain evidence="8 9">IND2009</strain>
    </source>
</reference>
<dbReference type="Gene3D" id="3.30.70.270">
    <property type="match status" value="1"/>
</dbReference>
<organism evidence="8 9">
    <name type="scientific">Paragonimus westermani</name>
    <dbReference type="NCBI Taxonomy" id="34504"/>
    <lineage>
        <taxon>Eukaryota</taxon>
        <taxon>Metazoa</taxon>
        <taxon>Spiralia</taxon>
        <taxon>Lophotrochozoa</taxon>
        <taxon>Platyhelminthes</taxon>
        <taxon>Trematoda</taxon>
        <taxon>Digenea</taxon>
        <taxon>Plagiorchiida</taxon>
        <taxon>Troglotremata</taxon>
        <taxon>Troglotrematidae</taxon>
        <taxon>Paragonimus</taxon>
    </lineage>
</organism>
<dbReference type="SUPFAM" id="SSF56672">
    <property type="entry name" value="DNA/RNA polymerases"/>
    <property type="match status" value="1"/>
</dbReference>
<evidence type="ECO:0000256" key="6">
    <source>
        <dbReference type="ARBA" id="ARBA00022918"/>
    </source>
</evidence>
<evidence type="ECO:0000256" key="1">
    <source>
        <dbReference type="ARBA" id="ARBA00022679"/>
    </source>
</evidence>
<evidence type="ECO:0000313" key="9">
    <source>
        <dbReference type="Proteomes" id="UP000324629"/>
    </source>
</evidence>
<dbReference type="InterPro" id="IPR050951">
    <property type="entry name" value="Retrovirus_Pol_polyprotein"/>
</dbReference>
<dbReference type="InterPro" id="IPR043128">
    <property type="entry name" value="Rev_trsase/Diguanyl_cyclase"/>
</dbReference>
<accession>A0A5J4N869</accession>
<evidence type="ECO:0000256" key="4">
    <source>
        <dbReference type="ARBA" id="ARBA00022759"/>
    </source>
</evidence>
<keyword evidence="1" id="KW-0808">Transferase</keyword>
<dbReference type="CDD" id="cd09274">
    <property type="entry name" value="RNase_HI_RT_Ty3"/>
    <property type="match status" value="1"/>
</dbReference>
<protein>
    <recommendedName>
        <fullName evidence="7">Reverse transcriptase RNase H-like domain-containing protein</fullName>
    </recommendedName>
</protein>
<keyword evidence="3" id="KW-0540">Nuclease</keyword>
<dbReference type="InterPro" id="IPR043502">
    <property type="entry name" value="DNA/RNA_pol_sf"/>
</dbReference>
<dbReference type="Pfam" id="PF17917">
    <property type="entry name" value="RT_RNaseH"/>
    <property type="match status" value="1"/>
</dbReference>
<proteinExistence type="predicted"/>
<keyword evidence="2" id="KW-0548">Nucleotidyltransferase</keyword>
<name>A0A5J4N869_9TREM</name>
<dbReference type="GO" id="GO:0003964">
    <property type="term" value="F:RNA-directed DNA polymerase activity"/>
    <property type="evidence" value="ECO:0007669"/>
    <property type="project" value="UniProtKB-KW"/>
</dbReference>
<dbReference type="PANTHER" id="PTHR37984">
    <property type="entry name" value="PROTEIN CBG26694"/>
    <property type="match status" value="1"/>
</dbReference>
<dbReference type="GO" id="GO:0004519">
    <property type="term" value="F:endonuclease activity"/>
    <property type="evidence" value="ECO:0007669"/>
    <property type="project" value="UniProtKB-KW"/>
</dbReference>
<dbReference type="PANTHER" id="PTHR37984:SF5">
    <property type="entry name" value="PROTEIN NYNRIN-LIKE"/>
    <property type="match status" value="1"/>
</dbReference>
<evidence type="ECO:0000256" key="2">
    <source>
        <dbReference type="ARBA" id="ARBA00022695"/>
    </source>
</evidence>
<evidence type="ECO:0000259" key="7">
    <source>
        <dbReference type="Pfam" id="PF17917"/>
    </source>
</evidence>
<keyword evidence="6" id="KW-0695">RNA-directed DNA polymerase</keyword>
<dbReference type="InterPro" id="IPR041373">
    <property type="entry name" value="RT_RNaseH"/>
</dbReference>